<dbReference type="SUPFAM" id="SSF82199">
    <property type="entry name" value="SET domain"/>
    <property type="match status" value="1"/>
</dbReference>
<dbReference type="KEGG" id="pgri:PgNI_05009"/>
<dbReference type="RefSeq" id="XP_030984564.1">
    <property type="nucleotide sequence ID" value="XM_031125050.1"/>
</dbReference>
<accession>A0A6P8BBZ2</accession>
<dbReference type="Pfam" id="PF00856">
    <property type="entry name" value="SET"/>
    <property type="match status" value="1"/>
</dbReference>
<name>A0A6P8BBZ2_PYRGI</name>
<protein>
    <recommendedName>
        <fullName evidence="1">SET domain-containing protein</fullName>
    </recommendedName>
</protein>
<dbReference type="GeneID" id="41959959"/>
<proteinExistence type="predicted"/>
<reference evidence="3" key="3">
    <citation type="submission" date="2025-08" db="UniProtKB">
        <authorList>
            <consortium name="RefSeq"/>
        </authorList>
    </citation>
    <scope>IDENTIFICATION</scope>
    <source>
        <strain evidence="3">NI907</strain>
    </source>
</reference>
<dbReference type="PROSITE" id="PS50280">
    <property type="entry name" value="SET"/>
    <property type="match status" value="1"/>
</dbReference>
<dbReference type="SMART" id="SM00317">
    <property type="entry name" value="SET"/>
    <property type="match status" value="1"/>
</dbReference>
<keyword evidence="2" id="KW-1185">Reference proteome</keyword>
<dbReference type="Proteomes" id="UP000515153">
    <property type="component" value="Unplaced"/>
</dbReference>
<evidence type="ECO:0000259" key="1">
    <source>
        <dbReference type="PROSITE" id="PS50280"/>
    </source>
</evidence>
<sequence>MSHFISEPSSPNSRRPDDCLGAATIEPARAPAICVRQSSSRVGLGVFAETNISHGALIFQERPVFEATHDNYCETCLKDGPETYKTLSPKRKALMQAAFRPLANADQIPLSKAYELLPEIGKMVRQPTMVEFDVTLDQYKSGTSSSSSPRWPTQYDKQILKFVRLYAFRAPEDCGNRRHGAYIYLIGSLINHKCSKFNCNFSFQDGEIRVIARTNITKGQELSINYGSPAFDCFCEECEDIRKSHNHYRLSCTMS</sequence>
<organism evidence="2 3">
    <name type="scientific">Pyricularia grisea</name>
    <name type="common">Crabgrass-specific blast fungus</name>
    <name type="synonym">Magnaporthe grisea</name>
    <dbReference type="NCBI Taxonomy" id="148305"/>
    <lineage>
        <taxon>Eukaryota</taxon>
        <taxon>Fungi</taxon>
        <taxon>Dikarya</taxon>
        <taxon>Ascomycota</taxon>
        <taxon>Pezizomycotina</taxon>
        <taxon>Sordariomycetes</taxon>
        <taxon>Sordariomycetidae</taxon>
        <taxon>Magnaporthales</taxon>
        <taxon>Pyriculariaceae</taxon>
        <taxon>Pyricularia</taxon>
    </lineage>
</organism>
<reference evidence="3" key="2">
    <citation type="submission" date="2019-10" db="EMBL/GenBank/DDBJ databases">
        <authorList>
            <consortium name="NCBI Genome Project"/>
        </authorList>
    </citation>
    <scope>NUCLEOTIDE SEQUENCE</scope>
    <source>
        <strain evidence="3">NI907</strain>
    </source>
</reference>
<dbReference type="InterPro" id="IPR001214">
    <property type="entry name" value="SET_dom"/>
</dbReference>
<dbReference type="Gene3D" id="2.170.270.10">
    <property type="entry name" value="SET domain"/>
    <property type="match status" value="1"/>
</dbReference>
<feature type="domain" description="SET" evidence="1">
    <location>
        <begin position="31"/>
        <end position="227"/>
    </location>
</feature>
<dbReference type="AlphaFoldDB" id="A0A6P8BBZ2"/>
<gene>
    <name evidence="3" type="ORF">PgNI_05009</name>
</gene>
<evidence type="ECO:0000313" key="2">
    <source>
        <dbReference type="Proteomes" id="UP000515153"/>
    </source>
</evidence>
<reference evidence="3" key="1">
    <citation type="journal article" date="2019" name="Mol. Biol. Evol.">
        <title>Blast fungal genomes show frequent chromosomal changes, gene gains and losses, and effector gene turnover.</title>
        <authorList>
            <person name="Gomez Luciano L.B."/>
            <person name="Jason Tsai I."/>
            <person name="Chuma I."/>
            <person name="Tosa Y."/>
            <person name="Chen Y.H."/>
            <person name="Li J.Y."/>
            <person name="Li M.Y."/>
            <person name="Jade Lu M.Y."/>
            <person name="Nakayashiki H."/>
            <person name="Li W.H."/>
        </authorList>
    </citation>
    <scope>NUCLEOTIDE SEQUENCE</scope>
    <source>
        <strain evidence="3">NI907</strain>
    </source>
</reference>
<dbReference type="InterPro" id="IPR046341">
    <property type="entry name" value="SET_dom_sf"/>
</dbReference>
<evidence type="ECO:0000313" key="3">
    <source>
        <dbReference type="RefSeq" id="XP_030984564.1"/>
    </source>
</evidence>